<evidence type="ECO:0000256" key="5">
    <source>
        <dbReference type="ARBA" id="ARBA00022692"/>
    </source>
</evidence>
<evidence type="ECO:0000256" key="1">
    <source>
        <dbReference type="ARBA" id="ARBA00004251"/>
    </source>
</evidence>
<gene>
    <name evidence="13" type="ORF">SVUK_LOCUS6564</name>
</gene>
<sequence>MNSEATATASVHCTCRPGFYRAENESADRICTQGPNHPSHLHVKDIDQSSAVLEWDEPSSLGGRREVWYEWECSRGDCSEIIATPADKKLMSRTLRLSGLKPDTEYSFNIFAKNSVSFKIFSNTCLSSCGFTHSSFNPICGDRSTCRKRAERWNDPRVVGTSGFQEGEI</sequence>
<dbReference type="SMART" id="SM00060">
    <property type="entry name" value="FN3"/>
    <property type="match status" value="1"/>
</dbReference>
<dbReference type="PROSITE" id="PS50853">
    <property type="entry name" value="FN3"/>
    <property type="match status" value="1"/>
</dbReference>
<comment type="subcellular location">
    <subcellularLocation>
        <location evidence="1">Cell membrane</location>
        <topology evidence="1">Single-pass type I membrane protein</topology>
    </subcellularLocation>
</comment>
<evidence type="ECO:0000256" key="7">
    <source>
        <dbReference type="ARBA" id="ARBA00022840"/>
    </source>
</evidence>
<dbReference type="GO" id="GO:0005524">
    <property type="term" value="F:ATP binding"/>
    <property type="evidence" value="ECO:0007669"/>
    <property type="project" value="UniProtKB-KW"/>
</dbReference>
<evidence type="ECO:0000256" key="8">
    <source>
        <dbReference type="ARBA" id="ARBA00022902"/>
    </source>
</evidence>
<dbReference type="InterPro" id="IPR013783">
    <property type="entry name" value="Ig-like_fold"/>
</dbReference>
<reference evidence="13 14" key="1">
    <citation type="submission" date="2018-11" db="EMBL/GenBank/DDBJ databases">
        <authorList>
            <consortium name="Pathogen Informatics"/>
        </authorList>
    </citation>
    <scope>NUCLEOTIDE SEQUENCE [LARGE SCALE GENOMIC DNA]</scope>
</reference>
<protein>
    <recommendedName>
        <fullName evidence="12">Fibronectin type-III domain-containing protein</fullName>
    </recommendedName>
</protein>
<dbReference type="InterPro" id="IPR036116">
    <property type="entry name" value="FN3_sf"/>
</dbReference>
<evidence type="ECO:0000313" key="14">
    <source>
        <dbReference type="Proteomes" id="UP000270094"/>
    </source>
</evidence>
<dbReference type="Proteomes" id="UP000270094">
    <property type="component" value="Unassembled WGS sequence"/>
</dbReference>
<dbReference type="GO" id="GO:0007411">
    <property type="term" value="P:axon guidance"/>
    <property type="evidence" value="ECO:0007669"/>
    <property type="project" value="TreeGrafter"/>
</dbReference>
<evidence type="ECO:0000256" key="2">
    <source>
        <dbReference type="ARBA" id="ARBA00022473"/>
    </source>
</evidence>
<dbReference type="InterPro" id="IPR050449">
    <property type="entry name" value="Ephrin_rcpt_TKs"/>
</dbReference>
<feature type="domain" description="Fibronectin type-III" evidence="12">
    <location>
        <begin position="37"/>
        <end position="135"/>
    </location>
</feature>
<evidence type="ECO:0000256" key="4">
    <source>
        <dbReference type="ARBA" id="ARBA00022553"/>
    </source>
</evidence>
<dbReference type="GO" id="GO:0030425">
    <property type="term" value="C:dendrite"/>
    <property type="evidence" value="ECO:0007669"/>
    <property type="project" value="TreeGrafter"/>
</dbReference>
<keyword evidence="11" id="KW-0675">Receptor</keyword>
<evidence type="ECO:0000256" key="10">
    <source>
        <dbReference type="ARBA" id="ARBA00023136"/>
    </source>
</evidence>
<keyword evidence="5" id="KW-0812">Transmembrane</keyword>
<dbReference type="CDD" id="cd00063">
    <property type="entry name" value="FN3"/>
    <property type="match status" value="1"/>
</dbReference>
<organism evidence="13 14">
    <name type="scientific">Strongylus vulgaris</name>
    <name type="common">Blood worm</name>
    <dbReference type="NCBI Taxonomy" id="40348"/>
    <lineage>
        <taxon>Eukaryota</taxon>
        <taxon>Metazoa</taxon>
        <taxon>Ecdysozoa</taxon>
        <taxon>Nematoda</taxon>
        <taxon>Chromadorea</taxon>
        <taxon>Rhabditida</taxon>
        <taxon>Rhabditina</taxon>
        <taxon>Rhabditomorpha</taxon>
        <taxon>Strongyloidea</taxon>
        <taxon>Strongylidae</taxon>
        <taxon>Strongylus</taxon>
    </lineage>
</organism>
<dbReference type="OrthoDB" id="4062651at2759"/>
<evidence type="ECO:0000256" key="6">
    <source>
        <dbReference type="ARBA" id="ARBA00022741"/>
    </source>
</evidence>
<evidence type="ECO:0000256" key="3">
    <source>
        <dbReference type="ARBA" id="ARBA00022475"/>
    </source>
</evidence>
<dbReference type="SUPFAM" id="SSF49265">
    <property type="entry name" value="Fibronectin type III"/>
    <property type="match status" value="1"/>
</dbReference>
<dbReference type="GO" id="GO:0005005">
    <property type="term" value="F:transmembrane-ephrin receptor activity"/>
    <property type="evidence" value="ECO:0007669"/>
    <property type="project" value="TreeGrafter"/>
</dbReference>
<dbReference type="PANTHER" id="PTHR46877">
    <property type="entry name" value="EPH RECEPTOR A5"/>
    <property type="match status" value="1"/>
</dbReference>
<evidence type="ECO:0000256" key="11">
    <source>
        <dbReference type="ARBA" id="ARBA00023170"/>
    </source>
</evidence>
<keyword evidence="6" id="KW-0547">Nucleotide-binding</keyword>
<keyword evidence="10" id="KW-0472">Membrane</keyword>
<evidence type="ECO:0000256" key="9">
    <source>
        <dbReference type="ARBA" id="ARBA00022989"/>
    </source>
</evidence>
<keyword evidence="8" id="KW-0524">Neurogenesis</keyword>
<proteinExistence type="predicted"/>
<dbReference type="EMBL" id="UYYB01021018">
    <property type="protein sequence ID" value="VDM71566.1"/>
    <property type="molecule type" value="Genomic_DNA"/>
</dbReference>
<name>A0A3P7INH4_STRVU</name>
<dbReference type="GO" id="GO:0005886">
    <property type="term" value="C:plasma membrane"/>
    <property type="evidence" value="ECO:0007669"/>
    <property type="project" value="UniProtKB-SubCell"/>
</dbReference>
<accession>A0A3P7INH4</accession>
<dbReference type="AlphaFoldDB" id="A0A3P7INH4"/>
<evidence type="ECO:0000313" key="13">
    <source>
        <dbReference type="EMBL" id="VDM71566.1"/>
    </source>
</evidence>
<dbReference type="InterPro" id="IPR003961">
    <property type="entry name" value="FN3_dom"/>
</dbReference>
<keyword evidence="2" id="KW-0217">Developmental protein</keyword>
<keyword evidence="9" id="KW-1133">Transmembrane helix</keyword>
<keyword evidence="7" id="KW-0067">ATP-binding</keyword>
<dbReference type="Pfam" id="PF00041">
    <property type="entry name" value="fn3"/>
    <property type="match status" value="1"/>
</dbReference>
<keyword evidence="14" id="KW-1185">Reference proteome</keyword>
<keyword evidence="3" id="KW-1003">Cell membrane</keyword>
<keyword evidence="4" id="KW-0597">Phosphoprotein</keyword>
<dbReference type="Gene3D" id="2.60.40.10">
    <property type="entry name" value="Immunoglobulins"/>
    <property type="match status" value="1"/>
</dbReference>
<dbReference type="PANTHER" id="PTHR46877:SF6">
    <property type="entry name" value="EPHRIN TYPE-B RECEPTOR 3"/>
    <property type="match status" value="1"/>
</dbReference>
<evidence type="ECO:0000259" key="12">
    <source>
        <dbReference type="PROSITE" id="PS50853"/>
    </source>
</evidence>